<evidence type="ECO:0000313" key="1">
    <source>
        <dbReference type="EMBL" id="KAI7954330.1"/>
    </source>
</evidence>
<organism evidence="1 2">
    <name type="scientific">Puccinia striiformis f. sp. tritici</name>
    <dbReference type="NCBI Taxonomy" id="168172"/>
    <lineage>
        <taxon>Eukaryota</taxon>
        <taxon>Fungi</taxon>
        <taxon>Dikarya</taxon>
        <taxon>Basidiomycota</taxon>
        <taxon>Pucciniomycotina</taxon>
        <taxon>Pucciniomycetes</taxon>
        <taxon>Pucciniales</taxon>
        <taxon>Pucciniaceae</taxon>
        <taxon>Puccinia</taxon>
    </lineage>
</organism>
<dbReference type="Proteomes" id="UP001060170">
    <property type="component" value="Chromosome 5"/>
</dbReference>
<dbReference type="EMBL" id="CM045869">
    <property type="protein sequence ID" value="KAI7954330.1"/>
    <property type="molecule type" value="Genomic_DNA"/>
</dbReference>
<evidence type="ECO:0000313" key="2">
    <source>
        <dbReference type="Proteomes" id="UP001060170"/>
    </source>
</evidence>
<protein>
    <submittedName>
        <fullName evidence="1">Uncharacterized protein</fullName>
    </submittedName>
</protein>
<reference evidence="2" key="1">
    <citation type="journal article" date="2018" name="BMC Genomics">
        <title>Genomic insights into host adaptation between the wheat stripe rust pathogen (Puccinia striiformis f. sp. tritici) and the barley stripe rust pathogen (Puccinia striiformis f. sp. hordei).</title>
        <authorList>
            <person name="Xia C."/>
            <person name="Wang M."/>
            <person name="Yin C."/>
            <person name="Cornejo O.E."/>
            <person name="Hulbert S.H."/>
            <person name="Chen X."/>
        </authorList>
    </citation>
    <scope>NUCLEOTIDE SEQUENCE [LARGE SCALE GENOMIC DNA]</scope>
    <source>
        <strain evidence="2">93-210</strain>
    </source>
</reference>
<name>A0ACC0EJ57_9BASI</name>
<accession>A0ACC0EJ57</accession>
<keyword evidence="2" id="KW-1185">Reference proteome</keyword>
<reference evidence="2" key="2">
    <citation type="journal article" date="2018" name="Mol. Plant Microbe Interact.">
        <title>Genome sequence resources for the wheat stripe rust pathogen (Puccinia striiformis f. sp. tritici) and the barley stripe rust pathogen (Puccinia striiformis f. sp. hordei).</title>
        <authorList>
            <person name="Xia C."/>
            <person name="Wang M."/>
            <person name="Yin C."/>
            <person name="Cornejo O.E."/>
            <person name="Hulbert S.H."/>
            <person name="Chen X."/>
        </authorList>
    </citation>
    <scope>NUCLEOTIDE SEQUENCE [LARGE SCALE GENOMIC DNA]</scope>
    <source>
        <strain evidence="2">93-210</strain>
    </source>
</reference>
<proteinExistence type="predicted"/>
<comment type="caution">
    <text evidence="1">The sequence shown here is derived from an EMBL/GenBank/DDBJ whole genome shotgun (WGS) entry which is preliminary data.</text>
</comment>
<reference evidence="1 2" key="3">
    <citation type="journal article" date="2022" name="Microbiol. Spectr.">
        <title>Folding features and dynamics of 3D genome architecture in plant fungal pathogens.</title>
        <authorList>
            <person name="Xia C."/>
        </authorList>
    </citation>
    <scope>NUCLEOTIDE SEQUENCE [LARGE SCALE GENOMIC DNA]</scope>
    <source>
        <strain evidence="1 2">93-210</strain>
    </source>
</reference>
<gene>
    <name evidence="1" type="ORF">MJO28_004730</name>
</gene>
<sequence>MPDQLSFSGFCKSSDPCRALLRSQTSSGEQVERELVKEANKADKGHRSSDDDTQSTPLME</sequence>